<dbReference type="SMART" id="SM00347">
    <property type="entry name" value="HTH_MARR"/>
    <property type="match status" value="1"/>
</dbReference>
<dbReference type="PRINTS" id="PR00598">
    <property type="entry name" value="HTHMARR"/>
</dbReference>
<evidence type="ECO:0000256" key="2">
    <source>
        <dbReference type="ARBA" id="ARBA00023125"/>
    </source>
</evidence>
<dbReference type="PANTHER" id="PTHR42756:SF1">
    <property type="entry name" value="TRANSCRIPTIONAL REPRESSOR OF EMRAB OPERON"/>
    <property type="match status" value="1"/>
</dbReference>
<dbReference type="RefSeq" id="WP_135326212.1">
    <property type="nucleotide sequence ID" value="NZ_SRJC01000001.1"/>
</dbReference>
<reference evidence="5 6" key="1">
    <citation type="journal article" date="2003" name="Int. J. Syst. Evol. Microbiol.">
        <title>Halobacillus salinus sp. nov., isolated from a salt lake on the coast of the East Sea in Korea.</title>
        <authorList>
            <person name="Yoon J.H."/>
            <person name="Kang K.H."/>
            <person name="Park Y.H."/>
        </authorList>
    </citation>
    <scope>NUCLEOTIDE SEQUENCE [LARGE SCALE GENOMIC DNA]</scope>
    <source>
        <strain evidence="5 6">HSL-3</strain>
    </source>
</reference>
<keyword evidence="3" id="KW-0804">Transcription</keyword>
<dbReference type="PANTHER" id="PTHR42756">
    <property type="entry name" value="TRANSCRIPTIONAL REGULATOR, MARR"/>
    <property type="match status" value="1"/>
</dbReference>
<protein>
    <submittedName>
        <fullName evidence="5">MarR family transcriptional regulator</fullName>
    </submittedName>
</protein>
<dbReference type="Pfam" id="PF12802">
    <property type="entry name" value="MarR_2"/>
    <property type="match status" value="1"/>
</dbReference>
<dbReference type="InterPro" id="IPR036388">
    <property type="entry name" value="WH-like_DNA-bd_sf"/>
</dbReference>
<dbReference type="Gene3D" id="1.10.10.10">
    <property type="entry name" value="Winged helix-like DNA-binding domain superfamily/Winged helix DNA-binding domain"/>
    <property type="match status" value="1"/>
</dbReference>
<dbReference type="GO" id="GO:0003677">
    <property type="term" value="F:DNA binding"/>
    <property type="evidence" value="ECO:0007669"/>
    <property type="project" value="UniProtKB-KW"/>
</dbReference>
<evidence type="ECO:0000259" key="4">
    <source>
        <dbReference type="PROSITE" id="PS50995"/>
    </source>
</evidence>
<keyword evidence="2" id="KW-0238">DNA-binding</keyword>
<dbReference type="AlphaFoldDB" id="A0A4Z0H247"/>
<organism evidence="5 6">
    <name type="scientific">Halobacillus salinus</name>
    <dbReference type="NCBI Taxonomy" id="192814"/>
    <lineage>
        <taxon>Bacteria</taxon>
        <taxon>Bacillati</taxon>
        <taxon>Bacillota</taxon>
        <taxon>Bacilli</taxon>
        <taxon>Bacillales</taxon>
        <taxon>Bacillaceae</taxon>
        <taxon>Halobacillus</taxon>
    </lineage>
</organism>
<dbReference type="EMBL" id="SRJC01000001">
    <property type="protein sequence ID" value="TGB03481.1"/>
    <property type="molecule type" value="Genomic_DNA"/>
</dbReference>
<dbReference type="SUPFAM" id="SSF46785">
    <property type="entry name" value="Winged helix' DNA-binding domain"/>
    <property type="match status" value="1"/>
</dbReference>
<evidence type="ECO:0000256" key="3">
    <source>
        <dbReference type="ARBA" id="ARBA00023163"/>
    </source>
</evidence>
<feature type="domain" description="HTH marR-type" evidence="4">
    <location>
        <begin position="1"/>
        <end position="137"/>
    </location>
</feature>
<accession>A0A4Z0H247</accession>
<comment type="caution">
    <text evidence="5">The sequence shown here is derived from an EMBL/GenBank/DDBJ whole genome shotgun (WGS) entry which is preliminary data.</text>
</comment>
<keyword evidence="1" id="KW-0805">Transcription regulation</keyword>
<sequence length="145" mass="16248">MENILREFIGTLDASFKKLVQETMESAGVSNLSVNQIQYIETIGRLGSPTVSEVATQLNISKASATAAINKLVTLGYAEKNQSSHDKRIYHVTLTEPSEGFIQLENQALKQYVTFISQSLSNEEKQQFEATLEKLVQGFYRKENI</sequence>
<dbReference type="Proteomes" id="UP000297982">
    <property type="component" value="Unassembled WGS sequence"/>
</dbReference>
<evidence type="ECO:0000313" key="5">
    <source>
        <dbReference type="EMBL" id="TGB03481.1"/>
    </source>
</evidence>
<dbReference type="GO" id="GO:0003700">
    <property type="term" value="F:DNA-binding transcription factor activity"/>
    <property type="evidence" value="ECO:0007669"/>
    <property type="project" value="InterPro"/>
</dbReference>
<evidence type="ECO:0000313" key="6">
    <source>
        <dbReference type="Proteomes" id="UP000297982"/>
    </source>
</evidence>
<evidence type="ECO:0000256" key="1">
    <source>
        <dbReference type="ARBA" id="ARBA00023015"/>
    </source>
</evidence>
<keyword evidence="6" id="KW-1185">Reference proteome</keyword>
<name>A0A4Z0H247_9BACI</name>
<gene>
    <name evidence="5" type="ORF">E4663_00290</name>
</gene>
<proteinExistence type="predicted"/>
<dbReference type="InterPro" id="IPR000835">
    <property type="entry name" value="HTH_MarR-typ"/>
</dbReference>
<dbReference type="InterPro" id="IPR036390">
    <property type="entry name" value="WH_DNA-bd_sf"/>
</dbReference>
<dbReference type="PROSITE" id="PS50995">
    <property type="entry name" value="HTH_MARR_2"/>
    <property type="match status" value="1"/>
</dbReference>